<gene>
    <name evidence="4" type="ORF">BACCIP111895_04707</name>
</gene>
<accession>A0ABM9EXS3</accession>
<proteinExistence type="predicted"/>
<evidence type="ECO:0000313" key="4">
    <source>
        <dbReference type="EMBL" id="CAH2717493.1"/>
    </source>
</evidence>
<comment type="caution">
    <text evidence="4">The sequence shown here is derived from an EMBL/GenBank/DDBJ whole genome shotgun (WGS) entry which is preliminary data.</text>
</comment>
<dbReference type="InterPro" id="IPR032693">
    <property type="entry name" value="YtkA-like_dom"/>
</dbReference>
<evidence type="ECO:0000256" key="2">
    <source>
        <dbReference type="SAM" id="SignalP"/>
    </source>
</evidence>
<keyword evidence="2" id="KW-0732">Signal</keyword>
<dbReference type="Pfam" id="PF13115">
    <property type="entry name" value="YtkA"/>
    <property type="match status" value="1"/>
</dbReference>
<evidence type="ECO:0000259" key="3">
    <source>
        <dbReference type="Pfam" id="PF13115"/>
    </source>
</evidence>
<keyword evidence="5" id="KW-1185">Reference proteome</keyword>
<feature type="region of interest" description="Disordered" evidence="1">
    <location>
        <begin position="126"/>
        <end position="152"/>
    </location>
</feature>
<name>A0ABM9EXS3_9BACI</name>
<feature type="signal peptide" evidence="2">
    <location>
        <begin position="1"/>
        <end position="21"/>
    </location>
</feature>
<dbReference type="EMBL" id="CALBWS010000050">
    <property type="protein sequence ID" value="CAH2717493.1"/>
    <property type="molecule type" value="Genomic_DNA"/>
</dbReference>
<organism evidence="4 5">
    <name type="scientific">Neobacillus rhizosphaerae</name>
    <dbReference type="NCBI Taxonomy" id="2880965"/>
    <lineage>
        <taxon>Bacteria</taxon>
        <taxon>Bacillati</taxon>
        <taxon>Bacillota</taxon>
        <taxon>Bacilli</taxon>
        <taxon>Bacillales</taxon>
        <taxon>Bacillaceae</taxon>
        <taxon>Neobacillus</taxon>
    </lineage>
</organism>
<sequence>MKKLLVIFITFLLFSMLVSCSKQKDKTVELPGMLEVKLSVKPETGKVNQPITFEAKVTQGNKEVNDADEVIFEIWRAKDEKHEKIEIKNAKNGIYRLEKSFPQEGTYYFISHVTARDMHNMPKKEFVVGTPSEPEDPKAKDSMDNMNMDDQK</sequence>
<reference evidence="4" key="1">
    <citation type="submission" date="2022-04" db="EMBL/GenBank/DDBJ databases">
        <authorList>
            <person name="Criscuolo A."/>
        </authorList>
    </citation>
    <scope>NUCLEOTIDE SEQUENCE</scope>
    <source>
        <strain evidence="4">CIP111895</strain>
    </source>
</reference>
<dbReference type="PROSITE" id="PS51257">
    <property type="entry name" value="PROKAR_LIPOPROTEIN"/>
    <property type="match status" value="1"/>
</dbReference>
<dbReference type="RefSeq" id="WP_248737704.1">
    <property type="nucleotide sequence ID" value="NZ_CALBWS010000050.1"/>
</dbReference>
<protein>
    <recommendedName>
        <fullName evidence="3">YtkA-like domain-containing protein</fullName>
    </recommendedName>
</protein>
<evidence type="ECO:0000256" key="1">
    <source>
        <dbReference type="SAM" id="MobiDB-lite"/>
    </source>
</evidence>
<feature type="chain" id="PRO_5047198042" description="YtkA-like domain-containing protein" evidence="2">
    <location>
        <begin position="22"/>
        <end position="152"/>
    </location>
</feature>
<evidence type="ECO:0000313" key="5">
    <source>
        <dbReference type="Proteomes" id="UP000838308"/>
    </source>
</evidence>
<feature type="domain" description="YtkA-like" evidence="3">
    <location>
        <begin position="34"/>
        <end position="111"/>
    </location>
</feature>
<dbReference type="Proteomes" id="UP000838308">
    <property type="component" value="Unassembled WGS sequence"/>
</dbReference>
<feature type="compositionally biased region" description="Basic and acidic residues" evidence="1">
    <location>
        <begin position="135"/>
        <end position="152"/>
    </location>
</feature>